<name>A0AAD8YIF8_9STRA</name>
<dbReference type="PROSITE" id="PS50053">
    <property type="entry name" value="UBIQUITIN_2"/>
    <property type="match status" value="1"/>
</dbReference>
<dbReference type="InterPro" id="IPR000626">
    <property type="entry name" value="Ubiquitin-like_dom"/>
</dbReference>
<dbReference type="InterPro" id="IPR029071">
    <property type="entry name" value="Ubiquitin-like_domsf"/>
</dbReference>
<gene>
    <name evidence="4" type="ORF">QTG54_003806</name>
</gene>
<evidence type="ECO:0000256" key="2">
    <source>
        <dbReference type="SAM" id="SignalP"/>
    </source>
</evidence>
<proteinExistence type="predicted"/>
<accession>A0AAD8YIF8</accession>
<dbReference type="AlphaFoldDB" id="A0AAD8YIF8"/>
<organism evidence="4 5">
    <name type="scientific">Skeletonema marinoi</name>
    <dbReference type="NCBI Taxonomy" id="267567"/>
    <lineage>
        <taxon>Eukaryota</taxon>
        <taxon>Sar</taxon>
        <taxon>Stramenopiles</taxon>
        <taxon>Ochrophyta</taxon>
        <taxon>Bacillariophyta</taxon>
        <taxon>Coscinodiscophyceae</taxon>
        <taxon>Thalassiosirophycidae</taxon>
        <taxon>Thalassiosirales</taxon>
        <taxon>Skeletonemataceae</taxon>
        <taxon>Skeletonema</taxon>
        <taxon>Skeletonema marinoi-dohrnii complex</taxon>
    </lineage>
</organism>
<feature type="signal peptide" evidence="2">
    <location>
        <begin position="1"/>
        <end position="18"/>
    </location>
</feature>
<dbReference type="Gene3D" id="3.10.20.90">
    <property type="entry name" value="Phosphatidylinositol 3-kinase Catalytic Subunit, Chain A, domain 1"/>
    <property type="match status" value="1"/>
</dbReference>
<feature type="compositionally biased region" description="Acidic residues" evidence="1">
    <location>
        <begin position="495"/>
        <end position="519"/>
    </location>
</feature>
<dbReference type="SUPFAM" id="SSF54236">
    <property type="entry name" value="Ubiquitin-like"/>
    <property type="match status" value="1"/>
</dbReference>
<protein>
    <recommendedName>
        <fullName evidence="3">Ubiquitin-like domain-containing protein</fullName>
    </recommendedName>
</protein>
<dbReference type="PANTHER" id="PTHR35711">
    <property type="entry name" value="EXPRESSED PROTEIN"/>
    <property type="match status" value="1"/>
</dbReference>
<dbReference type="EMBL" id="JATAAI010000005">
    <property type="protein sequence ID" value="KAK1745882.1"/>
    <property type="molecule type" value="Genomic_DNA"/>
</dbReference>
<reference evidence="4" key="1">
    <citation type="submission" date="2023-06" db="EMBL/GenBank/DDBJ databases">
        <title>Survivors Of The Sea: Transcriptome response of Skeletonema marinoi to long-term dormancy.</title>
        <authorList>
            <person name="Pinder M.I.M."/>
            <person name="Kourtchenko O."/>
            <person name="Robertson E.K."/>
            <person name="Larsson T."/>
            <person name="Maumus F."/>
            <person name="Osuna-Cruz C.M."/>
            <person name="Vancaester E."/>
            <person name="Stenow R."/>
            <person name="Vandepoele K."/>
            <person name="Ploug H."/>
            <person name="Bruchert V."/>
            <person name="Godhe A."/>
            <person name="Topel M."/>
        </authorList>
    </citation>
    <scope>NUCLEOTIDE SEQUENCE</scope>
    <source>
        <strain evidence="4">R05AC</strain>
    </source>
</reference>
<evidence type="ECO:0000256" key="1">
    <source>
        <dbReference type="SAM" id="MobiDB-lite"/>
    </source>
</evidence>
<feature type="region of interest" description="Disordered" evidence="1">
    <location>
        <begin position="71"/>
        <end position="126"/>
    </location>
</feature>
<feature type="chain" id="PRO_5042132563" description="Ubiquitin-like domain-containing protein" evidence="2">
    <location>
        <begin position="19"/>
        <end position="519"/>
    </location>
</feature>
<feature type="region of interest" description="Disordered" evidence="1">
    <location>
        <begin position="491"/>
        <end position="519"/>
    </location>
</feature>
<evidence type="ECO:0000313" key="5">
    <source>
        <dbReference type="Proteomes" id="UP001224775"/>
    </source>
</evidence>
<evidence type="ECO:0000313" key="4">
    <source>
        <dbReference type="EMBL" id="KAK1745882.1"/>
    </source>
</evidence>
<dbReference type="Proteomes" id="UP001224775">
    <property type="component" value="Unassembled WGS sequence"/>
</dbReference>
<dbReference type="PANTHER" id="PTHR35711:SF1">
    <property type="entry name" value="ECTODERMAL, ISOFORM F"/>
    <property type="match status" value="1"/>
</dbReference>
<keyword evidence="2" id="KW-0732">Signal</keyword>
<feature type="compositionally biased region" description="Acidic residues" evidence="1">
    <location>
        <begin position="74"/>
        <end position="116"/>
    </location>
</feature>
<evidence type="ECO:0000259" key="3">
    <source>
        <dbReference type="PROSITE" id="PS50053"/>
    </source>
</evidence>
<keyword evidence="5" id="KW-1185">Reference proteome</keyword>
<sequence length="519" mass="58227">MMKCILYSCLLIGGAVDSSLIPSATSITSKKSLGLQRSSHDTDINKQPYSTITKSSSLGWNLDRIHHIRGGASDSEDEYSDEVEDSYDEESDEELSESELSDIEVDTDEEDEEEDAAASSSSSLPVKLSISTNLQSSLLDQQLDFTASRKRTVLSLRQAVSKTMRGRPPLSSVILKFSGRLLEDDEIVDDIVAEVEEDDDDDSDVEDEDDDGMVKLKLTCDIVPPVDAKFGIEFREKATQMSTKELMDAYCVNMAGMVYNSELQQQELVAMESDIEDNEDDDDIVEAPFAGQQQNHALNIRKRAASIQKQMEKSLSNNVLELMEEEHERVQAHDKGSDGAVDSGDSQKVIYGLVPQDSGLSHRSGRKGRTLKGGATMNIKRSLQRNMNVNWADTTRNSLLFLFFGYFGGRNSFSRTFLLLSSPLCFLIQTRPMKVAMKQLFYTMGEPPGILLSLLPAPQQAIMSLDYGKAMRELYDEKVLQGEVWYEMEEKANDEGDDQLVWDEDDYDEDYDDETDEEY</sequence>
<feature type="domain" description="Ubiquitin-like" evidence="3">
    <location>
        <begin position="126"/>
        <end position="190"/>
    </location>
</feature>
<comment type="caution">
    <text evidence="4">The sequence shown here is derived from an EMBL/GenBank/DDBJ whole genome shotgun (WGS) entry which is preliminary data.</text>
</comment>